<name>A0ACC3YQS2_COLTU</name>
<keyword evidence="2" id="KW-1185">Reference proteome</keyword>
<evidence type="ECO:0000313" key="2">
    <source>
        <dbReference type="Proteomes" id="UP000805649"/>
    </source>
</evidence>
<comment type="caution">
    <text evidence="1">The sequence shown here is derived from an EMBL/GenBank/DDBJ whole genome shotgun (WGS) entry which is preliminary data.</text>
</comment>
<evidence type="ECO:0000313" key="1">
    <source>
        <dbReference type="EMBL" id="KAL0933512.1"/>
    </source>
</evidence>
<gene>
    <name evidence="1" type="ORF">CTRU02_212475</name>
</gene>
<sequence>MPETNSGSPRLSCGLLQLIIYSRNLARNCNRDSPQTNQSTM</sequence>
<dbReference type="EMBL" id="VUJX02000008">
    <property type="protein sequence ID" value="KAL0933512.1"/>
    <property type="molecule type" value="Genomic_DNA"/>
</dbReference>
<reference evidence="1 2" key="1">
    <citation type="journal article" date="2020" name="Phytopathology">
        <title>Genome Sequence Resources of Colletotrichum truncatum, C. plurivorum, C. musicola, and C. sojae: Four Species Pathogenic to Soybean (Glycine max).</title>
        <authorList>
            <person name="Rogerio F."/>
            <person name="Boufleur T.R."/>
            <person name="Ciampi-Guillardi M."/>
            <person name="Sukno S.A."/>
            <person name="Thon M.R."/>
            <person name="Massola Junior N.S."/>
            <person name="Baroncelli R."/>
        </authorList>
    </citation>
    <scope>NUCLEOTIDE SEQUENCE [LARGE SCALE GENOMIC DNA]</scope>
    <source>
        <strain evidence="1 2">CMES1059</strain>
    </source>
</reference>
<organism evidence="1 2">
    <name type="scientific">Colletotrichum truncatum</name>
    <name type="common">Anthracnose fungus</name>
    <name type="synonym">Colletotrichum capsici</name>
    <dbReference type="NCBI Taxonomy" id="5467"/>
    <lineage>
        <taxon>Eukaryota</taxon>
        <taxon>Fungi</taxon>
        <taxon>Dikarya</taxon>
        <taxon>Ascomycota</taxon>
        <taxon>Pezizomycotina</taxon>
        <taxon>Sordariomycetes</taxon>
        <taxon>Hypocreomycetidae</taxon>
        <taxon>Glomerellales</taxon>
        <taxon>Glomerellaceae</taxon>
        <taxon>Colletotrichum</taxon>
        <taxon>Colletotrichum truncatum species complex</taxon>
    </lineage>
</organism>
<protein>
    <submittedName>
        <fullName evidence="1">Uncharacterized protein</fullName>
    </submittedName>
</protein>
<dbReference type="Proteomes" id="UP000805649">
    <property type="component" value="Unassembled WGS sequence"/>
</dbReference>
<accession>A0ACC3YQS2</accession>
<proteinExistence type="predicted"/>